<dbReference type="AlphaFoldDB" id="A0AAX6I0I3"/>
<dbReference type="EMBL" id="JANAVB010005598">
    <property type="protein sequence ID" value="KAJ6846491.1"/>
    <property type="molecule type" value="Genomic_DNA"/>
</dbReference>
<dbReference type="InterPro" id="IPR014284">
    <property type="entry name" value="RNA_pol_sigma-70_dom"/>
</dbReference>
<dbReference type="GO" id="GO:0003677">
    <property type="term" value="F:DNA binding"/>
    <property type="evidence" value="ECO:0007669"/>
    <property type="project" value="UniProtKB-KW"/>
</dbReference>
<dbReference type="InterPro" id="IPR000943">
    <property type="entry name" value="RNA_pol_sigma70"/>
</dbReference>
<protein>
    <submittedName>
        <fullName evidence="7">RNA polymerase sigma factor sigB isoform X3</fullName>
    </submittedName>
</protein>
<dbReference type="PANTHER" id="PTHR30603:SF57">
    <property type="entry name" value="RNA POLYMERASE SIGMA FACTOR SIGB"/>
    <property type="match status" value="1"/>
</dbReference>
<keyword evidence="5" id="KW-0804">Transcription</keyword>
<dbReference type="NCBIfam" id="TIGR02937">
    <property type="entry name" value="sigma70-ECF"/>
    <property type="match status" value="1"/>
</dbReference>
<feature type="domain" description="RNA polymerase sigma-70" evidence="6">
    <location>
        <begin position="194"/>
        <end position="220"/>
    </location>
</feature>
<dbReference type="SUPFAM" id="SSF88659">
    <property type="entry name" value="Sigma3 and sigma4 domains of RNA polymerase sigma factors"/>
    <property type="match status" value="2"/>
</dbReference>
<organism evidence="7 8">
    <name type="scientific">Iris pallida</name>
    <name type="common">Sweet iris</name>
    <dbReference type="NCBI Taxonomy" id="29817"/>
    <lineage>
        <taxon>Eukaryota</taxon>
        <taxon>Viridiplantae</taxon>
        <taxon>Streptophyta</taxon>
        <taxon>Embryophyta</taxon>
        <taxon>Tracheophyta</taxon>
        <taxon>Spermatophyta</taxon>
        <taxon>Magnoliopsida</taxon>
        <taxon>Liliopsida</taxon>
        <taxon>Asparagales</taxon>
        <taxon>Iridaceae</taxon>
        <taxon>Iridoideae</taxon>
        <taxon>Irideae</taxon>
        <taxon>Iris</taxon>
    </lineage>
</organism>
<evidence type="ECO:0000313" key="8">
    <source>
        <dbReference type="Proteomes" id="UP001140949"/>
    </source>
</evidence>
<dbReference type="Pfam" id="PF04539">
    <property type="entry name" value="Sigma70_r3"/>
    <property type="match status" value="1"/>
</dbReference>
<accession>A0AAX6I0I3</accession>
<dbReference type="InterPro" id="IPR050239">
    <property type="entry name" value="Sigma-70_RNA_pol_init_factors"/>
</dbReference>
<dbReference type="InterPro" id="IPR007627">
    <property type="entry name" value="RNA_pol_sigma70_r2"/>
</dbReference>
<dbReference type="Pfam" id="PF04545">
    <property type="entry name" value="Sigma70_r4"/>
    <property type="match status" value="1"/>
</dbReference>
<evidence type="ECO:0000313" key="7">
    <source>
        <dbReference type="EMBL" id="KAJ6846491.1"/>
    </source>
</evidence>
<evidence type="ECO:0000256" key="5">
    <source>
        <dbReference type="ARBA" id="ARBA00023163"/>
    </source>
</evidence>
<dbReference type="Gene3D" id="1.10.601.10">
    <property type="entry name" value="RNA Polymerase Primary Sigma Factor"/>
    <property type="match status" value="1"/>
</dbReference>
<dbReference type="Gene3D" id="1.10.10.10">
    <property type="entry name" value="Winged helix-like DNA-binding domain superfamily/Winged helix DNA-binding domain"/>
    <property type="match status" value="2"/>
</dbReference>
<keyword evidence="8" id="KW-1185">Reference proteome</keyword>
<evidence type="ECO:0000256" key="4">
    <source>
        <dbReference type="ARBA" id="ARBA00023125"/>
    </source>
</evidence>
<evidence type="ECO:0000256" key="1">
    <source>
        <dbReference type="ARBA" id="ARBA00007788"/>
    </source>
</evidence>
<name>A0AAX6I0I3_IRIPA</name>
<dbReference type="PANTHER" id="PTHR30603">
    <property type="entry name" value="RNA POLYMERASE SIGMA FACTOR RPO"/>
    <property type="match status" value="1"/>
</dbReference>
<evidence type="ECO:0000259" key="6">
    <source>
        <dbReference type="PROSITE" id="PS00716"/>
    </source>
</evidence>
<keyword evidence="3" id="KW-0731">Sigma factor</keyword>
<dbReference type="InterPro" id="IPR013325">
    <property type="entry name" value="RNA_pol_sigma_r2"/>
</dbReference>
<dbReference type="InterPro" id="IPR007624">
    <property type="entry name" value="RNA_pol_sigma70_r3"/>
</dbReference>
<sequence length="237" mass="27406">MIKSNIRLVISIAKNYQGAGMNLQDLVQEGCRGLVKGAEKFDASKGFKFSTYAHWWIKQAVRKSLSDQSRTIRLPFHMVEATYRVREARKQLYSKNRKYPDDKEIAEVAGLTMKRLEAVMLTPKAPRSLDQKIGINQNLKPSEVIADPDAATTEDILIKQFMKQDLHKVLDSLSPREKQVVRWRFGLEDGRMKTLQEIGELMGVSRERIRQIESCAFRKLKNKKRTRNLQQYVHSQA</sequence>
<comment type="similarity">
    <text evidence="1">Belongs to the sigma-70 factor family.</text>
</comment>
<dbReference type="Pfam" id="PF04542">
    <property type="entry name" value="Sigma70_r2"/>
    <property type="match status" value="1"/>
</dbReference>
<dbReference type="PROSITE" id="PS00716">
    <property type="entry name" value="SIGMA70_2"/>
    <property type="match status" value="1"/>
</dbReference>
<dbReference type="GO" id="GO:0016987">
    <property type="term" value="F:sigma factor activity"/>
    <property type="evidence" value="ECO:0007669"/>
    <property type="project" value="UniProtKB-KW"/>
</dbReference>
<reference evidence="7" key="2">
    <citation type="submission" date="2023-04" db="EMBL/GenBank/DDBJ databases">
        <authorList>
            <person name="Bruccoleri R.E."/>
            <person name="Oakeley E.J."/>
            <person name="Faust A.-M."/>
            <person name="Dessus-Babus S."/>
            <person name="Altorfer M."/>
            <person name="Burckhardt D."/>
            <person name="Oertli M."/>
            <person name="Naumann U."/>
            <person name="Petersen F."/>
            <person name="Wong J."/>
        </authorList>
    </citation>
    <scope>NUCLEOTIDE SEQUENCE</scope>
    <source>
        <strain evidence="7">GSM-AAB239-AS_SAM_17_03QT</strain>
        <tissue evidence="7">Leaf</tissue>
    </source>
</reference>
<comment type="caution">
    <text evidence="7">The sequence shown here is derived from an EMBL/GenBank/DDBJ whole genome shotgun (WGS) entry which is preliminary data.</text>
</comment>
<dbReference type="PIRSF" id="PIRSF000770">
    <property type="entry name" value="RNA_pol_sigma-SigE/K"/>
    <property type="match status" value="1"/>
</dbReference>
<dbReference type="SUPFAM" id="SSF88946">
    <property type="entry name" value="Sigma2 domain of RNA polymerase sigma factors"/>
    <property type="match status" value="1"/>
</dbReference>
<keyword evidence="2" id="KW-0805">Transcription regulation</keyword>
<dbReference type="Proteomes" id="UP001140949">
    <property type="component" value="Unassembled WGS sequence"/>
</dbReference>
<dbReference type="InterPro" id="IPR007630">
    <property type="entry name" value="RNA_pol_sigma70_r4"/>
</dbReference>
<gene>
    <name evidence="7" type="ORF">M6B38_281110</name>
</gene>
<evidence type="ECO:0000256" key="3">
    <source>
        <dbReference type="ARBA" id="ARBA00023082"/>
    </source>
</evidence>
<keyword evidence="4" id="KW-0238">DNA-binding</keyword>
<dbReference type="GO" id="GO:0006352">
    <property type="term" value="P:DNA-templated transcription initiation"/>
    <property type="evidence" value="ECO:0007669"/>
    <property type="project" value="InterPro"/>
</dbReference>
<dbReference type="InterPro" id="IPR036388">
    <property type="entry name" value="WH-like_DNA-bd_sf"/>
</dbReference>
<dbReference type="PRINTS" id="PR00046">
    <property type="entry name" value="SIGMA70FCT"/>
</dbReference>
<evidence type="ECO:0000256" key="2">
    <source>
        <dbReference type="ARBA" id="ARBA00023015"/>
    </source>
</evidence>
<reference evidence="7" key="1">
    <citation type="journal article" date="2023" name="GigaByte">
        <title>Genome assembly of the bearded iris, Iris pallida Lam.</title>
        <authorList>
            <person name="Bruccoleri R.E."/>
            <person name="Oakeley E.J."/>
            <person name="Faust A.M.E."/>
            <person name="Altorfer M."/>
            <person name="Dessus-Babus S."/>
            <person name="Burckhardt D."/>
            <person name="Oertli M."/>
            <person name="Naumann U."/>
            <person name="Petersen F."/>
            <person name="Wong J."/>
        </authorList>
    </citation>
    <scope>NUCLEOTIDE SEQUENCE</scope>
    <source>
        <strain evidence="7">GSM-AAB239-AS_SAM_17_03QT</strain>
    </source>
</reference>
<dbReference type="CDD" id="cd06171">
    <property type="entry name" value="Sigma70_r4"/>
    <property type="match status" value="1"/>
</dbReference>
<dbReference type="InterPro" id="IPR013324">
    <property type="entry name" value="RNA_pol_sigma_r3/r4-like"/>
</dbReference>
<proteinExistence type="inferred from homology"/>